<keyword evidence="4 5" id="KW-0472">Membrane</keyword>
<name>A0AA50HPY4_9GAMM</name>
<comment type="subcellular location">
    <subcellularLocation>
        <location evidence="5">Cell membrane</location>
        <topology evidence="5">Multi-pass membrane protein</topology>
    </subcellularLocation>
</comment>
<accession>A0AA50HPY4</accession>
<dbReference type="NCBIfam" id="NF003445">
    <property type="entry name" value="PRK04987.1"/>
    <property type="match status" value="1"/>
</dbReference>
<dbReference type="InterPro" id="IPR034804">
    <property type="entry name" value="SQR/QFR_C/D"/>
</dbReference>
<dbReference type="SUPFAM" id="SSF81343">
    <property type="entry name" value="Fumarate reductase respiratory complex transmembrane subunits"/>
    <property type="match status" value="1"/>
</dbReference>
<reference evidence="6 7" key="1">
    <citation type="submission" date="2023-07" db="EMBL/GenBank/DDBJ databases">
        <title>Pathogenic bacteria of pear tree diseases.</title>
        <authorList>
            <person name="Zhang Z."/>
            <person name="He L."/>
            <person name="Huang R."/>
        </authorList>
    </citation>
    <scope>NUCLEOTIDE SEQUENCE [LARGE SCALE GENOMIC DNA]</scope>
    <source>
        <strain evidence="6 7">DE2</strain>
    </source>
</reference>
<comment type="function">
    <text evidence="5">Two distinct, membrane-bound, FAD-containing enzymes are responsible for the catalysis of fumarate and succinate interconversion; fumarate reductase is used in anaerobic growth, and succinate dehydrogenase is used in aerobic growth. Anchors the catalytic components of the fumarate reductase complex to the cell inner membrane, binds quinones.</text>
</comment>
<dbReference type="GO" id="GO:0045283">
    <property type="term" value="C:fumarate reductase complex"/>
    <property type="evidence" value="ECO:0007669"/>
    <property type="project" value="UniProtKB-UniRule"/>
</dbReference>
<dbReference type="CDD" id="cd00546">
    <property type="entry name" value="QFR_TypeD_subunitC"/>
    <property type="match status" value="1"/>
</dbReference>
<sequence>MSTKRKPYHKPIAANWWQQLGFYRFYMLREATAIPAVWFSLELIYGLFALKKGEESWLAFVALLQYPVLLVINVLVLAAALLHSKTWFDLAPKAQILVMGGKKVSLGPIVKGLWAVMILVSLILLTWVLVQEQ</sequence>
<feature type="transmembrane region" description="Helical" evidence="5">
    <location>
        <begin position="57"/>
        <end position="82"/>
    </location>
</feature>
<organism evidence="6 7">
    <name type="scientific">Erwinia pyri</name>
    <dbReference type="NCBI Taxonomy" id="3062598"/>
    <lineage>
        <taxon>Bacteria</taxon>
        <taxon>Pseudomonadati</taxon>
        <taxon>Pseudomonadota</taxon>
        <taxon>Gammaproteobacteria</taxon>
        <taxon>Enterobacterales</taxon>
        <taxon>Erwiniaceae</taxon>
        <taxon>Erwinia</taxon>
    </lineage>
</organism>
<comment type="subunit">
    <text evidence="5">Part of an enzyme complex containing four subunits: a flavoprotein (FrdA), an iron-sulfur protein (FrdB), and two hydrophobic anchor proteins (FrdC and FrdD).</text>
</comment>
<dbReference type="AlphaFoldDB" id="A0AA50HPY4"/>
<keyword evidence="7" id="KW-1185">Reference proteome</keyword>
<evidence type="ECO:0000256" key="4">
    <source>
        <dbReference type="ARBA" id="ARBA00023136"/>
    </source>
</evidence>
<proteinExistence type="inferred from homology"/>
<evidence type="ECO:0000256" key="1">
    <source>
        <dbReference type="ARBA" id="ARBA00022475"/>
    </source>
</evidence>
<keyword evidence="2 5" id="KW-0812">Transmembrane</keyword>
<feature type="transmembrane region" description="Helical" evidence="5">
    <location>
        <begin position="32"/>
        <end position="50"/>
    </location>
</feature>
<evidence type="ECO:0000313" key="6">
    <source>
        <dbReference type="EMBL" id="WLS78500.1"/>
    </source>
</evidence>
<comment type="similarity">
    <text evidence="5">Belongs to the FrdC family.</text>
</comment>
<dbReference type="HAMAP" id="MF_00708">
    <property type="entry name" value="Fumarate_red_C"/>
    <property type="match status" value="1"/>
</dbReference>
<dbReference type="GO" id="GO:0005886">
    <property type="term" value="C:plasma membrane"/>
    <property type="evidence" value="ECO:0007669"/>
    <property type="project" value="UniProtKB-SubCell"/>
</dbReference>
<evidence type="ECO:0000256" key="2">
    <source>
        <dbReference type="ARBA" id="ARBA00022692"/>
    </source>
</evidence>
<dbReference type="PIRSF" id="PIRSF000180">
    <property type="entry name" value="FrdC"/>
    <property type="match status" value="1"/>
</dbReference>
<dbReference type="KEGG" id="epi:Q3V30_18925"/>
<dbReference type="EMBL" id="CP132353">
    <property type="protein sequence ID" value="WLS78500.1"/>
    <property type="molecule type" value="Genomic_DNA"/>
</dbReference>
<keyword evidence="6" id="KW-0560">Oxidoreductase</keyword>
<gene>
    <name evidence="5 6" type="primary">frdC</name>
    <name evidence="6" type="ORF">Q3V30_18925</name>
</gene>
<dbReference type="GO" id="GO:0000104">
    <property type="term" value="F:succinate dehydrogenase activity"/>
    <property type="evidence" value="ECO:0007669"/>
    <property type="project" value="UniProtKB-UniRule"/>
</dbReference>
<dbReference type="Pfam" id="PF02300">
    <property type="entry name" value="Fumarate_red_C"/>
    <property type="match status" value="1"/>
</dbReference>
<dbReference type="RefSeq" id="WP_306208426.1">
    <property type="nucleotide sequence ID" value="NZ_CP132353.1"/>
</dbReference>
<dbReference type="Proteomes" id="UP001228139">
    <property type="component" value="Chromosome"/>
</dbReference>
<keyword evidence="1 5" id="KW-1003">Cell membrane</keyword>
<evidence type="ECO:0000313" key="7">
    <source>
        <dbReference type="Proteomes" id="UP001228139"/>
    </source>
</evidence>
<protein>
    <recommendedName>
        <fullName evidence="5">Fumarate reductase subunit C</fullName>
    </recommendedName>
    <alternativeName>
        <fullName evidence="5">Fumarate reductase 15 kDa hydrophobic protein</fullName>
    </alternativeName>
    <alternativeName>
        <fullName evidence="5">Quinol-fumarate reductase subunit C</fullName>
        <shortName evidence="5">QFR subunit C</shortName>
    </alternativeName>
</protein>
<feature type="transmembrane region" description="Helical" evidence="5">
    <location>
        <begin position="112"/>
        <end position="130"/>
    </location>
</feature>
<evidence type="ECO:0000256" key="5">
    <source>
        <dbReference type="HAMAP-Rule" id="MF_00708"/>
    </source>
</evidence>
<keyword evidence="3 5" id="KW-1133">Transmembrane helix</keyword>
<evidence type="ECO:0000256" key="3">
    <source>
        <dbReference type="ARBA" id="ARBA00022989"/>
    </source>
</evidence>
<dbReference type="Gene3D" id="1.20.1300.10">
    <property type="entry name" value="Fumarate reductase/succinate dehydrogenase, transmembrane subunit"/>
    <property type="match status" value="1"/>
</dbReference>
<dbReference type="InterPro" id="IPR003510">
    <property type="entry name" value="Fumarate_red_C"/>
</dbReference>